<dbReference type="EMBL" id="NBWU01000009">
    <property type="protein sequence ID" value="PCE62438.1"/>
    <property type="molecule type" value="Genomic_DNA"/>
</dbReference>
<dbReference type="PANTHER" id="PTHR32060">
    <property type="entry name" value="TAIL-SPECIFIC PROTEASE"/>
    <property type="match status" value="1"/>
</dbReference>
<dbReference type="OrthoDB" id="7168509at2"/>
<keyword evidence="1" id="KW-0732">Signal</keyword>
<evidence type="ECO:0000313" key="4">
    <source>
        <dbReference type="Proteomes" id="UP000219559"/>
    </source>
</evidence>
<evidence type="ECO:0000259" key="2">
    <source>
        <dbReference type="PROSITE" id="PS50106"/>
    </source>
</evidence>
<dbReference type="SMART" id="SM00245">
    <property type="entry name" value="TSPc"/>
    <property type="match status" value="1"/>
</dbReference>
<protein>
    <submittedName>
        <fullName evidence="3">Carboxyl-terminal protease</fullName>
    </submittedName>
</protein>
<dbReference type="InterPro" id="IPR041613">
    <property type="entry name" value="Pept_S41_N"/>
</dbReference>
<dbReference type="GO" id="GO:0008236">
    <property type="term" value="F:serine-type peptidase activity"/>
    <property type="evidence" value="ECO:0007669"/>
    <property type="project" value="InterPro"/>
</dbReference>
<feature type="signal peptide" evidence="1">
    <location>
        <begin position="1"/>
        <end position="23"/>
    </location>
</feature>
<dbReference type="GO" id="GO:0007165">
    <property type="term" value="P:signal transduction"/>
    <property type="evidence" value="ECO:0007669"/>
    <property type="project" value="TreeGrafter"/>
</dbReference>
<name>A0A2A4G375_9FLAO</name>
<keyword evidence="4" id="KW-1185">Reference proteome</keyword>
<dbReference type="RefSeq" id="WP_097443809.1">
    <property type="nucleotide sequence ID" value="NZ_NBWU01000009.1"/>
</dbReference>
<evidence type="ECO:0000313" key="3">
    <source>
        <dbReference type="EMBL" id="PCE62438.1"/>
    </source>
</evidence>
<dbReference type="GO" id="GO:0030288">
    <property type="term" value="C:outer membrane-bounded periplasmic space"/>
    <property type="evidence" value="ECO:0007669"/>
    <property type="project" value="TreeGrafter"/>
</dbReference>
<dbReference type="InterPro" id="IPR001478">
    <property type="entry name" value="PDZ"/>
</dbReference>
<dbReference type="Gene3D" id="3.90.226.10">
    <property type="entry name" value="2-enoyl-CoA Hydratase, Chain A, domain 1"/>
    <property type="match status" value="1"/>
</dbReference>
<accession>A0A2A4G375</accession>
<dbReference type="PROSITE" id="PS51257">
    <property type="entry name" value="PROKAR_LIPOPROTEIN"/>
    <property type="match status" value="1"/>
</dbReference>
<dbReference type="Pfam" id="PF03572">
    <property type="entry name" value="Peptidase_S41"/>
    <property type="match status" value="1"/>
</dbReference>
<comment type="caution">
    <text evidence="3">The sequence shown here is derived from an EMBL/GenBank/DDBJ whole genome shotgun (WGS) entry which is preliminary data.</text>
</comment>
<dbReference type="CDD" id="cd07561">
    <property type="entry name" value="Peptidase_S41_CPP_like"/>
    <property type="match status" value="1"/>
</dbReference>
<dbReference type="InterPro" id="IPR036034">
    <property type="entry name" value="PDZ_sf"/>
</dbReference>
<proteinExistence type="predicted"/>
<dbReference type="PANTHER" id="PTHR32060:SF30">
    <property type="entry name" value="CARBOXY-TERMINAL PROCESSING PROTEASE CTPA"/>
    <property type="match status" value="1"/>
</dbReference>
<sequence>MKKMMLWGILLVALIGCSSSDDSLPPAPPSPPVAADVNAQNFMWRAMNLWYFWQGDVAALADGKNQEDNYESFLDSYENAEAFFYNICNKHENVVGSDAAIDRFSFAAEDYRDLVNSLAGVSKSNGVEFGLTLIGDSNNVLGYVQYILPNSDASNKDVQRGEFFTRVNGQTLTIDNYIQLLFGENDTYTLGFATITDGIVSDIEKEVSLTKTEFTENPVYLHKVIESGGNKIGYLMYNRFLRDFDDELNEVFATFKAEGVTDLVLDLRYNPGGAVSSAIALSSMIYGTETEKLFIKQRWNNKIQNELTEAQLTDNFVATTTSGTAINTLNLSKVYILATSGSASASELVINGLAPYLDVTQIGTKTRGKNEFSITFVDDPANSFIYNPDRVGSINADVQWGLQPLCGRNENADGFSDYTTGLVPDVEFREDILNLGVLGETDEPFLAKALEQINGGVTKGVNTPLMPVEAFTSSNLNRGTKDKAILTKNIL</sequence>
<feature type="chain" id="PRO_5012923867" evidence="1">
    <location>
        <begin position="24"/>
        <end position="491"/>
    </location>
</feature>
<dbReference type="Gene3D" id="2.30.42.10">
    <property type="match status" value="1"/>
</dbReference>
<dbReference type="Proteomes" id="UP000219559">
    <property type="component" value="Unassembled WGS sequence"/>
</dbReference>
<keyword evidence="3" id="KW-0378">Hydrolase</keyword>
<evidence type="ECO:0000256" key="1">
    <source>
        <dbReference type="SAM" id="SignalP"/>
    </source>
</evidence>
<dbReference type="GO" id="GO:0004175">
    <property type="term" value="F:endopeptidase activity"/>
    <property type="evidence" value="ECO:0007669"/>
    <property type="project" value="TreeGrafter"/>
</dbReference>
<dbReference type="AlphaFoldDB" id="A0A2A4G375"/>
<gene>
    <name evidence="3" type="ORF">B7P33_18975</name>
</gene>
<dbReference type="PROSITE" id="PS50106">
    <property type="entry name" value="PDZ"/>
    <property type="match status" value="1"/>
</dbReference>
<dbReference type="GO" id="GO:0006508">
    <property type="term" value="P:proteolysis"/>
    <property type="evidence" value="ECO:0007669"/>
    <property type="project" value="UniProtKB-KW"/>
</dbReference>
<dbReference type="InterPro" id="IPR029045">
    <property type="entry name" value="ClpP/crotonase-like_dom_sf"/>
</dbReference>
<dbReference type="SUPFAM" id="SSF52096">
    <property type="entry name" value="ClpP/crotonase"/>
    <property type="match status" value="1"/>
</dbReference>
<dbReference type="InterPro" id="IPR005151">
    <property type="entry name" value="Tail-specific_protease"/>
</dbReference>
<keyword evidence="3" id="KW-0645">Protease</keyword>
<feature type="domain" description="PDZ" evidence="2">
    <location>
        <begin position="118"/>
        <end position="196"/>
    </location>
</feature>
<reference evidence="3 4" key="1">
    <citation type="submission" date="2017-04" db="EMBL/GenBank/DDBJ databases">
        <title>A new member of the family Flavobacteriaceae isolated from ascidians.</title>
        <authorList>
            <person name="Chen L."/>
        </authorList>
    </citation>
    <scope>NUCLEOTIDE SEQUENCE [LARGE SCALE GENOMIC DNA]</scope>
    <source>
        <strain evidence="3 4">HQA918</strain>
    </source>
</reference>
<organism evidence="3 4">
    <name type="scientific">Sediminicola luteus</name>
    <dbReference type="NCBI Taxonomy" id="319238"/>
    <lineage>
        <taxon>Bacteria</taxon>
        <taxon>Pseudomonadati</taxon>
        <taxon>Bacteroidota</taxon>
        <taxon>Flavobacteriia</taxon>
        <taxon>Flavobacteriales</taxon>
        <taxon>Flavobacteriaceae</taxon>
        <taxon>Sediminicola</taxon>
    </lineage>
</organism>
<dbReference type="Pfam" id="PF18294">
    <property type="entry name" value="Pept_S41_N"/>
    <property type="match status" value="1"/>
</dbReference>
<dbReference type="Gene3D" id="3.30.750.170">
    <property type="match status" value="1"/>
</dbReference>